<sequence>MAVKYKDSIEYKAIQRIKKMRSNVVLRQDLTDLGSYRQVSRVFKKLVDASKLIKIGSGIYAKAYFNEILNRPIIKGGFSQICTEVLDRKRIKWEYGTAIQEYNAGLTTQVPCRIVVKLKTRYRGNISYNKQKLRVEKGINAR</sequence>
<dbReference type="HOGENOM" id="CLU_122345_1_1_6"/>
<dbReference type="AlphaFoldDB" id="A0A098G137"/>
<dbReference type="RefSeq" id="WP_045094534.1">
    <property type="nucleotide sequence ID" value="NZ_LN614827.1"/>
</dbReference>
<keyword evidence="2" id="KW-1185">Reference proteome</keyword>
<dbReference type="Pfam" id="PF19570">
    <property type="entry name" value="DUF6088"/>
    <property type="match status" value="1"/>
</dbReference>
<dbReference type="Proteomes" id="UP000032430">
    <property type="component" value="Chromosome I"/>
</dbReference>
<dbReference type="EMBL" id="LN614827">
    <property type="protein sequence ID" value="CEG55701.1"/>
    <property type="molecule type" value="Genomic_DNA"/>
</dbReference>
<gene>
    <name evidence="1" type="ORF">LFA_0223</name>
</gene>
<evidence type="ECO:0000313" key="1">
    <source>
        <dbReference type="EMBL" id="CEG55701.1"/>
    </source>
</evidence>
<evidence type="ECO:0008006" key="3">
    <source>
        <dbReference type="Google" id="ProtNLM"/>
    </source>
</evidence>
<dbReference type="InterPro" id="IPR045738">
    <property type="entry name" value="DUF6088"/>
</dbReference>
<proteinExistence type="predicted"/>
<dbReference type="KEGG" id="lfa:LFA_0223"/>
<dbReference type="STRING" id="1212491.LFA_0223"/>
<organism evidence="1 2">
    <name type="scientific">Legionella fallonii LLAP-10</name>
    <dbReference type="NCBI Taxonomy" id="1212491"/>
    <lineage>
        <taxon>Bacteria</taxon>
        <taxon>Pseudomonadati</taxon>
        <taxon>Pseudomonadota</taxon>
        <taxon>Gammaproteobacteria</taxon>
        <taxon>Legionellales</taxon>
        <taxon>Legionellaceae</taxon>
        <taxon>Legionella</taxon>
    </lineage>
</organism>
<dbReference type="OrthoDB" id="573467at2"/>
<reference evidence="2" key="1">
    <citation type="submission" date="2014-09" db="EMBL/GenBank/DDBJ databases">
        <authorList>
            <person name="Gomez-Valero L."/>
        </authorList>
    </citation>
    <scope>NUCLEOTIDE SEQUENCE [LARGE SCALE GENOMIC DNA]</scope>
    <source>
        <strain evidence="2">ATCC700992</strain>
    </source>
</reference>
<name>A0A098G137_9GAMM</name>
<protein>
    <recommendedName>
        <fullName evidence="3">S-adenosylhomocysteine hydrolase</fullName>
    </recommendedName>
</protein>
<evidence type="ECO:0000313" key="2">
    <source>
        <dbReference type="Proteomes" id="UP000032430"/>
    </source>
</evidence>
<accession>A0A098G137</accession>